<evidence type="ECO:0000313" key="1">
    <source>
        <dbReference type="EMBL" id="SDM53710.1"/>
    </source>
</evidence>
<dbReference type="SUPFAM" id="SSF53335">
    <property type="entry name" value="S-adenosyl-L-methionine-dependent methyltransferases"/>
    <property type="match status" value="1"/>
</dbReference>
<dbReference type="Pfam" id="PF13578">
    <property type="entry name" value="Methyltransf_24"/>
    <property type="match status" value="1"/>
</dbReference>
<organism evidence="1 2">
    <name type="scientific">Daejeonella rubra</name>
    <dbReference type="NCBI Taxonomy" id="990371"/>
    <lineage>
        <taxon>Bacteria</taxon>
        <taxon>Pseudomonadati</taxon>
        <taxon>Bacteroidota</taxon>
        <taxon>Sphingobacteriia</taxon>
        <taxon>Sphingobacteriales</taxon>
        <taxon>Sphingobacteriaceae</taxon>
        <taxon>Daejeonella</taxon>
    </lineage>
</organism>
<dbReference type="RefSeq" id="WP_090704909.1">
    <property type="nucleotide sequence ID" value="NZ_FNHH01000015.1"/>
</dbReference>
<dbReference type="Proteomes" id="UP000199226">
    <property type="component" value="Unassembled WGS sequence"/>
</dbReference>
<accession>A0A1G9U0Y7</accession>
<name>A0A1G9U0Y7_9SPHI</name>
<keyword evidence="2" id="KW-1185">Reference proteome</keyword>
<dbReference type="OrthoDB" id="5464618at2"/>
<dbReference type="GO" id="GO:0032259">
    <property type="term" value="P:methylation"/>
    <property type="evidence" value="ECO:0007669"/>
    <property type="project" value="UniProtKB-KW"/>
</dbReference>
<dbReference type="AlphaFoldDB" id="A0A1G9U0Y7"/>
<protein>
    <submittedName>
        <fullName evidence="1">Methyltransferase domain-containing protein</fullName>
    </submittedName>
</protein>
<gene>
    <name evidence="1" type="ORF">SAMN05421813_1157</name>
</gene>
<dbReference type="STRING" id="990371.SAMN05421813_1157"/>
<sequence>MINLQTGLDYLKYRLKAKTRHGVHSPFAYRLVDKVIYDFHAKKVYSDIEKLRSELLLDPRRINITDLGAGSLVNNNKQKKVSTLARNALKPARLAQLIHRLAADVKPKNIIELGTCLGITTAYLAKAAPNARVISIEGCPETAAIALENLKKLHITNTELLVGNFDEILPKVIRDIPVLDLVFIDGNHRKEATLDYFKWCLPKLGENSLMIFDDIYWSEGMKEAWTQIKEHPEVSVTIDLFHIGLVFVKKGQAKEDFIIRF</sequence>
<dbReference type="Gene3D" id="3.40.50.150">
    <property type="entry name" value="Vaccinia Virus protein VP39"/>
    <property type="match status" value="1"/>
</dbReference>
<dbReference type="PANTHER" id="PTHR43167:SF1">
    <property type="entry name" value="PUTATIVE (AFU_ORTHOLOGUE AFUA_6G01830)-RELATED"/>
    <property type="match status" value="1"/>
</dbReference>
<dbReference type="GO" id="GO:0008168">
    <property type="term" value="F:methyltransferase activity"/>
    <property type="evidence" value="ECO:0007669"/>
    <property type="project" value="UniProtKB-KW"/>
</dbReference>
<evidence type="ECO:0000313" key="2">
    <source>
        <dbReference type="Proteomes" id="UP000199226"/>
    </source>
</evidence>
<proteinExistence type="predicted"/>
<keyword evidence="1" id="KW-0489">Methyltransferase</keyword>
<reference evidence="2" key="1">
    <citation type="submission" date="2016-10" db="EMBL/GenBank/DDBJ databases">
        <authorList>
            <person name="Varghese N."/>
            <person name="Submissions S."/>
        </authorList>
    </citation>
    <scope>NUCLEOTIDE SEQUENCE [LARGE SCALE GENOMIC DNA]</scope>
    <source>
        <strain evidence="2">DSM 24536</strain>
    </source>
</reference>
<dbReference type="EMBL" id="FNHH01000015">
    <property type="protein sequence ID" value="SDM53710.1"/>
    <property type="molecule type" value="Genomic_DNA"/>
</dbReference>
<keyword evidence="1" id="KW-0808">Transferase</keyword>
<dbReference type="InterPro" id="IPR029063">
    <property type="entry name" value="SAM-dependent_MTases_sf"/>
</dbReference>
<dbReference type="PANTHER" id="PTHR43167">
    <property type="entry name" value="PUTATIVE (AFU_ORTHOLOGUE AFUA_6G01830)-RELATED"/>
    <property type="match status" value="1"/>
</dbReference>